<dbReference type="RefSeq" id="WP_347610383.1">
    <property type="nucleotide sequence ID" value="NZ_JBDPZC010000005.1"/>
</dbReference>
<dbReference type="Proteomes" id="UP001462640">
    <property type="component" value="Unassembled WGS sequence"/>
</dbReference>
<evidence type="ECO:0000313" key="3">
    <source>
        <dbReference type="EMBL" id="MEO3713731.1"/>
    </source>
</evidence>
<feature type="region of interest" description="Disordered" evidence="1">
    <location>
        <begin position="1"/>
        <end position="28"/>
    </location>
</feature>
<organism evidence="3 4">
    <name type="scientific">Roseateles flavus</name>
    <dbReference type="NCBI Taxonomy" id="3149041"/>
    <lineage>
        <taxon>Bacteria</taxon>
        <taxon>Pseudomonadati</taxon>
        <taxon>Pseudomonadota</taxon>
        <taxon>Betaproteobacteria</taxon>
        <taxon>Burkholderiales</taxon>
        <taxon>Sphaerotilaceae</taxon>
        <taxon>Roseateles</taxon>
    </lineage>
</organism>
<evidence type="ECO:0000259" key="2">
    <source>
        <dbReference type="SMART" id="SM00306"/>
    </source>
</evidence>
<sequence>MLTVRRGGIGFQTHAQGPGGPVPKVLSSGESHGASFVAGTWVHARDGLKPIESIQVGDEVLSRPDSGVGEPCYKRVLRTFRRDGEEVWLLDVVTADGDEQVSLVCTANHAFWVKGVGWTALADLEPGDDLERVDSRGRPAPCFVLRVLRILATDHEHMGWAGDSFSRDFDGPTIDLRHGRVAVSALQDDARNAAAEAGGVPLRHAVFNIEVEDFPTYFVGEAGVWVHCCADRAVSRARAG</sequence>
<dbReference type="InterPro" id="IPR036844">
    <property type="entry name" value="Hint_dom_sf"/>
</dbReference>
<proteinExistence type="predicted"/>
<keyword evidence="4" id="KW-1185">Reference proteome</keyword>
<dbReference type="Gene3D" id="2.170.16.10">
    <property type="entry name" value="Hedgehog/Intein (Hint) domain"/>
    <property type="match status" value="1"/>
</dbReference>
<feature type="domain" description="Hint" evidence="2">
    <location>
        <begin position="33"/>
        <end position="134"/>
    </location>
</feature>
<dbReference type="InterPro" id="IPR003587">
    <property type="entry name" value="Hint_dom_N"/>
</dbReference>
<dbReference type="EMBL" id="JBDPZC010000005">
    <property type="protein sequence ID" value="MEO3713731.1"/>
    <property type="molecule type" value="Genomic_DNA"/>
</dbReference>
<dbReference type="SUPFAM" id="SSF51294">
    <property type="entry name" value="Hedgehog/intein (Hint) domain"/>
    <property type="match status" value="1"/>
</dbReference>
<name>A0ABV0GFB7_9BURK</name>
<accession>A0ABV0GFB7</accession>
<protein>
    <submittedName>
        <fullName evidence="3">Polymorphic toxin-type HINT domain-containing protein</fullName>
    </submittedName>
</protein>
<evidence type="ECO:0000256" key="1">
    <source>
        <dbReference type="SAM" id="MobiDB-lite"/>
    </source>
</evidence>
<dbReference type="SMART" id="SM00306">
    <property type="entry name" value="HintN"/>
    <property type="match status" value="1"/>
</dbReference>
<dbReference type="Pfam" id="PF07591">
    <property type="entry name" value="PT-HINT"/>
    <property type="match status" value="1"/>
</dbReference>
<comment type="caution">
    <text evidence="3">The sequence shown here is derived from an EMBL/GenBank/DDBJ whole genome shotgun (WGS) entry which is preliminary data.</text>
</comment>
<evidence type="ECO:0000313" key="4">
    <source>
        <dbReference type="Proteomes" id="UP001462640"/>
    </source>
</evidence>
<gene>
    <name evidence="3" type="ORF">ABDJ40_13275</name>
</gene>
<reference evidence="3 4" key="1">
    <citation type="submission" date="2024-05" db="EMBL/GenBank/DDBJ databases">
        <title>Roseateles sp. 2.12 16S ribosomal RNA gene Genome sequencing and assembly.</title>
        <authorList>
            <person name="Woo H."/>
        </authorList>
    </citation>
    <scope>NUCLEOTIDE SEQUENCE [LARGE SCALE GENOMIC DNA]</scope>
    <source>
        <strain evidence="3 4">2.12</strain>
    </source>
</reference>